<dbReference type="Proteomes" id="UP001141253">
    <property type="component" value="Chromosome 6"/>
</dbReference>
<protein>
    <submittedName>
        <fullName evidence="2">Uncharacterized protein</fullName>
    </submittedName>
</protein>
<dbReference type="SUPFAM" id="SSF81324">
    <property type="entry name" value="Voltage-gated potassium channels"/>
    <property type="match status" value="1"/>
</dbReference>
<keyword evidence="3" id="KW-1185">Reference proteome</keyword>
<accession>A0ABQ9BG55</accession>
<gene>
    <name evidence="2" type="ORF">OIU77_031532</name>
</gene>
<evidence type="ECO:0000256" key="1">
    <source>
        <dbReference type="ARBA" id="ARBA00023303"/>
    </source>
</evidence>
<keyword evidence="1" id="KW-0407">Ion channel</keyword>
<sequence>MKFKKGKLVRFNDAQNLDKTLPVQKTSAPLFKTEGGHINNDRSTSNKVPKFGRFKVSPENNHEPYWIERILDPGSDVIFNLNRIFLFSCLTALFVDRLVFYLPSESNKENHLPFLRQLNVLSSDFLEKYLHGLWWGLQNLSSFGQSLSTSTFIGETAFSIRFSIFGLVLFAHLIGNMQMLFLEFARGVDEEPILHAYLQIFVKASSVTNNWTLLDEFFFFLQMDDQLFDAHLGKLESSTPNGGLTVLQLNYFETWTVRALEEVEAFTLRAEDLKFVTNQFRRLHSKKLCLHTFRFHSDLFLNLGCLLYSGSVASTQEEDDSKEPEHVRAILSFCR</sequence>
<evidence type="ECO:0000313" key="2">
    <source>
        <dbReference type="EMBL" id="KAJ6383121.1"/>
    </source>
</evidence>
<reference evidence="2" key="2">
    <citation type="journal article" date="2023" name="Int. J. Mol. Sci.">
        <title>De Novo Assembly and Annotation of 11 Diverse Shrub Willow (Salix) Genomes Reveals Novel Gene Organization in Sex-Linked Regions.</title>
        <authorList>
            <person name="Hyden B."/>
            <person name="Feng K."/>
            <person name="Yates T.B."/>
            <person name="Jawdy S."/>
            <person name="Cereghino C."/>
            <person name="Smart L.B."/>
            <person name="Muchero W."/>
        </authorList>
    </citation>
    <scope>NUCLEOTIDE SEQUENCE</scope>
    <source>
        <tissue evidence="2">Shoot tip</tissue>
    </source>
</reference>
<dbReference type="PANTHER" id="PTHR45651">
    <property type="entry name" value="CYCLIC NUCLEOTIDE-GATED ION CHANNEL 15-RELATED-RELATED"/>
    <property type="match status" value="1"/>
</dbReference>
<organism evidence="2 3">
    <name type="scientific">Salix suchowensis</name>
    <dbReference type="NCBI Taxonomy" id="1278906"/>
    <lineage>
        <taxon>Eukaryota</taxon>
        <taxon>Viridiplantae</taxon>
        <taxon>Streptophyta</taxon>
        <taxon>Embryophyta</taxon>
        <taxon>Tracheophyta</taxon>
        <taxon>Spermatophyta</taxon>
        <taxon>Magnoliopsida</taxon>
        <taxon>eudicotyledons</taxon>
        <taxon>Gunneridae</taxon>
        <taxon>Pentapetalae</taxon>
        <taxon>rosids</taxon>
        <taxon>fabids</taxon>
        <taxon>Malpighiales</taxon>
        <taxon>Salicaceae</taxon>
        <taxon>Saliceae</taxon>
        <taxon>Salix</taxon>
    </lineage>
</organism>
<evidence type="ECO:0000313" key="3">
    <source>
        <dbReference type="Proteomes" id="UP001141253"/>
    </source>
</evidence>
<proteinExistence type="predicted"/>
<dbReference type="EMBL" id="JAPFFI010000009">
    <property type="protein sequence ID" value="KAJ6383121.1"/>
    <property type="molecule type" value="Genomic_DNA"/>
</dbReference>
<reference evidence="2" key="1">
    <citation type="submission" date="2022-10" db="EMBL/GenBank/DDBJ databases">
        <authorList>
            <person name="Hyden B.L."/>
            <person name="Feng K."/>
            <person name="Yates T."/>
            <person name="Jawdy S."/>
            <person name="Smart L.B."/>
            <person name="Muchero W."/>
        </authorList>
    </citation>
    <scope>NUCLEOTIDE SEQUENCE</scope>
    <source>
        <tissue evidence="2">Shoot tip</tissue>
    </source>
</reference>
<keyword evidence="1" id="KW-0813">Transport</keyword>
<dbReference type="PANTHER" id="PTHR45651:SF9">
    <property type="entry name" value="CYCLIC NUCLEOTIDE-GATED ION CHANNEL 14-RELATED"/>
    <property type="match status" value="1"/>
</dbReference>
<keyword evidence="1" id="KW-0406">Ion transport</keyword>
<name>A0ABQ9BG55_9ROSI</name>
<comment type="caution">
    <text evidence="2">The sequence shown here is derived from an EMBL/GenBank/DDBJ whole genome shotgun (WGS) entry which is preliminary data.</text>
</comment>